<evidence type="ECO:0000313" key="3">
    <source>
        <dbReference type="Proteomes" id="UP000197783"/>
    </source>
</evidence>
<feature type="signal peptide" evidence="1">
    <location>
        <begin position="1"/>
        <end position="19"/>
    </location>
</feature>
<comment type="caution">
    <text evidence="2">The sequence shown here is derived from an EMBL/GenBank/DDBJ whole genome shotgun (WGS) entry which is preliminary data.</text>
</comment>
<dbReference type="InterPro" id="IPR019619">
    <property type="entry name" value="DUF2490"/>
</dbReference>
<evidence type="ECO:0000256" key="1">
    <source>
        <dbReference type="SAM" id="SignalP"/>
    </source>
</evidence>
<proteinExistence type="predicted"/>
<dbReference type="RefSeq" id="WP_088334315.1">
    <property type="nucleotide sequence ID" value="NZ_NBBJ01000004.1"/>
</dbReference>
<dbReference type="EMBL" id="NBBJ01000004">
    <property type="protein sequence ID" value="OWK29109.1"/>
    <property type="molecule type" value="Genomic_DNA"/>
</dbReference>
<gene>
    <name evidence="2" type="ORF">SPMU_26360</name>
</gene>
<protein>
    <recommendedName>
        <fullName evidence="4">DUF2490 domain-containing protein</fullName>
    </recommendedName>
</protein>
<evidence type="ECO:0008006" key="4">
    <source>
        <dbReference type="Google" id="ProtNLM"/>
    </source>
</evidence>
<keyword evidence="3" id="KW-1185">Reference proteome</keyword>
<reference evidence="2 3" key="1">
    <citation type="submission" date="2017-03" db="EMBL/GenBank/DDBJ databases">
        <title>Genome sequence of Sphingomonas mucosissima DSM 17494.</title>
        <authorList>
            <person name="Poehlein A."/>
            <person name="Wuebbeler J.H."/>
            <person name="Steinbuechel A."/>
            <person name="Daniel R."/>
        </authorList>
    </citation>
    <scope>NUCLEOTIDE SEQUENCE [LARGE SCALE GENOMIC DNA]</scope>
    <source>
        <strain evidence="2 3">DSM 17494</strain>
    </source>
</reference>
<evidence type="ECO:0000313" key="2">
    <source>
        <dbReference type="EMBL" id="OWK29109.1"/>
    </source>
</evidence>
<dbReference type="OrthoDB" id="5381041at2"/>
<dbReference type="Pfam" id="PF10677">
    <property type="entry name" value="DUF2490"/>
    <property type="match status" value="1"/>
</dbReference>
<dbReference type="AlphaFoldDB" id="A0A245ZH90"/>
<accession>A0A245ZH90</accession>
<dbReference type="Proteomes" id="UP000197783">
    <property type="component" value="Unassembled WGS sequence"/>
</dbReference>
<keyword evidence="1" id="KW-0732">Signal</keyword>
<name>A0A245ZH90_9SPHN</name>
<sequence>MYRLLPLCFLSCLSIAAPAAAQTSHDEALWVNGTVMGRIEGSVVFFAEVQPRIGDGVSRLSQLLLRPAVGVELSKAVTLYQGYARVIDPVENGPDLREDRLFQQLTWNVGKIGRLEVQSRTRLEERWRSDGDGMSLRARQMMRFEYPLAAGVKRVAALGSVEGFVGFKSAEWGGVTGFDQVRTFVGLEIPLPGTSTIEAGYLNQTRDASGSRVSMVHAAALTLFVRL</sequence>
<feature type="chain" id="PRO_5011969903" description="DUF2490 domain-containing protein" evidence="1">
    <location>
        <begin position="20"/>
        <end position="227"/>
    </location>
</feature>
<organism evidence="2 3">
    <name type="scientific">Sphingomonas mucosissima</name>
    <dbReference type="NCBI Taxonomy" id="370959"/>
    <lineage>
        <taxon>Bacteria</taxon>
        <taxon>Pseudomonadati</taxon>
        <taxon>Pseudomonadota</taxon>
        <taxon>Alphaproteobacteria</taxon>
        <taxon>Sphingomonadales</taxon>
        <taxon>Sphingomonadaceae</taxon>
        <taxon>Sphingomonas</taxon>
    </lineage>
</organism>